<reference evidence="1 2" key="1">
    <citation type="journal article" date="2018" name="Front. Plant Sci.">
        <title>Red Clover (Trifolium pratense) and Zigzag Clover (T. medium) - A Picture of Genomic Similarities and Differences.</title>
        <authorList>
            <person name="Dluhosova J."/>
            <person name="Istvanek J."/>
            <person name="Nedelnik J."/>
            <person name="Repkova J."/>
        </authorList>
    </citation>
    <scope>NUCLEOTIDE SEQUENCE [LARGE SCALE GENOMIC DNA]</scope>
    <source>
        <strain evidence="2">cv. 10/8</strain>
        <tissue evidence="1">Leaf</tissue>
    </source>
</reference>
<comment type="caution">
    <text evidence="1">The sequence shown here is derived from an EMBL/GenBank/DDBJ whole genome shotgun (WGS) entry which is preliminary data.</text>
</comment>
<dbReference type="AlphaFoldDB" id="A0A392UYE0"/>
<protein>
    <submittedName>
        <fullName evidence="1">Uncharacterized protein</fullName>
    </submittedName>
</protein>
<feature type="non-terminal residue" evidence="1">
    <location>
        <position position="62"/>
    </location>
</feature>
<dbReference type="Proteomes" id="UP000265520">
    <property type="component" value="Unassembled WGS sequence"/>
</dbReference>
<name>A0A392UYE0_9FABA</name>
<sequence length="62" mass="7154">MGLNEFTGIVIKFVLAGLEITISRAHIAKLIGVEDYGKRISDYKSDIYYRQSIKKELYEVEQ</sequence>
<evidence type="ECO:0000313" key="1">
    <source>
        <dbReference type="EMBL" id="MCI81028.1"/>
    </source>
</evidence>
<organism evidence="1 2">
    <name type="scientific">Trifolium medium</name>
    <dbReference type="NCBI Taxonomy" id="97028"/>
    <lineage>
        <taxon>Eukaryota</taxon>
        <taxon>Viridiplantae</taxon>
        <taxon>Streptophyta</taxon>
        <taxon>Embryophyta</taxon>
        <taxon>Tracheophyta</taxon>
        <taxon>Spermatophyta</taxon>
        <taxon>Magnoliopsida</taxon>
        <taxon>eudicotyledons</taxon>
        <taxon>Gunneridae</taxon>
        <taxon>Pentapetalae</taxon>
        <taxon>rosids</taxon>
        <taxon>fabids</taxon>
        <taxon>Fabales</taxon>
        <taxon>Fabaceae</taxon>
        <taxon>Papilionoideae</taxon>
        <taxon>50 kb inversion clade</taxon>
        <taxon>NPAAA clade</taxon>
        <taxon>Hologalegina</taxon>
        <taxon>IRL clade</taxon>
        <taxon>Trifolieae</taxon>
        <taxon>Trifolium</taxon>
    </lineage>
</organism>
<proteinExistence type="predicted"/>
<accession>A0A392UYE0</accession>
<keyword evidence="2" id="KW-1185">Reference proteome</keyword>
<evidence type="ECO:0000313" key="2">
    <source>
        <dbReference type="Proteomes" id="UP000265520"/>
    </source>
</evidence>
<dbReference type="EMBL" id="LXQA011009084">
    <property type="protein sequence ID" value="MCI81028.1"/>
    <property type="molecule type" value="Genomic_DNA"/>
</dbReference>